<dbReference type="Pfam" id="PF14520">
    <property type="entry name" value="HHH_5"/>
    <property type="match status" value="1"/>
</dbReference>
<comment type="subunit">
    <text evidence="6">Homotetramer. Forms an RuvA(8)-RuvB(12)-Holliday junction (HJ) complex. HJ DNA is sandwiched between 2 RuvA tetramers; dsDNA enters through RuvA and exits via RuvB. An RuvB hexamer assembles on each DNA strand where it exits the tetramer. Each RuvB hexamer is contacted by two RuvA subunits (via domain III) on 2 adjacent RuvB subunits; this complex drives branch migration. In the full resolvosome a probable DNA-RuvA(4)-RuvB(12)-RuvC(2) complex forms which resolves the HJ.</text>
</comment>
<feature type="region of interest" description="Domain II" evidence="6">
    <location>
        <begin position="65"/>
        <end position="142"/>
    </location>
</feature>
<dbReference type="GO" id="GO:0005524">
    <property type="term" value="F:ATP binding"/>
    <property type="evidence" value="ECO:0007669"/>
    <property type="project" value="InterPro"/>
</dbReference>
<dbReference type="HAMAP" id="MF_00031">
    <property type="entry name" value="DNA_HJ_migration_RuvA"/>
    <property type="match status" value="1"/>
</dbReference>
<dbReference type="InterPro" id="IPR013849">
    <property type="entry name" value="DNA_helicase_Holl-junc_RuvA_I"/>
</dbReference>
<gene>
    <name evidence="6 8" type="primary">ruvA</name>
    <name evidence="8" type="ORF">K7J14_07415</name>
</gene>
<organism evidence="8 9">
    <name type="scientific">Teretinema zuelzerae</name>
    <dbReference type="NCBI Taxonomy" id="156"/>
    <lineage>
        <taxon>Bacteria</taxon>
        <taxon>Pseudomonadati</taxon>
        <taxon>Spirochaetota</taxon>
        <taxon>Spirochaetia</taxon>
        <taxon>Spirochaetales</taxon>
        <taxon>Treponemataceae</taxon>
        <taxon>Teretinema</taxon>
    </lineage>
</organism>
<comment type="caution">
    <text evidence="8">The sequence shown here is derived from an EMBL/GenBank/DDBJ whole genome shotgun (WGS) entry which is preliminary data.</text>
</comment>
<keyword evidence="2 6" id="KW-0227">DNA damage</keyword>
<dbReference type="GO" id="GO:0006281">
    <property type="term" value="P:DNA repair"/>
    <property type="evidence" value="ECO:0007669"/>
    <property type="project" value="UniProtKB-UniRule"/>
</dbReference>
<sequence>MFNSVSGTITAKHPSAIYLENNGIEWDFQVSSAALDRLGPVGSTARIYSWLYHREDQMRLFGFYSVEERNLFLDLLKVDGIGPKQAVKILSSIPCAELEAALEAEDLSRLESAPGIGKKTAQKMILALKGKLTRIDSSPGKRGKDAQTPFDDIVNALSDMGFDRKLALEAVESSAASLGVKISASGASVGHEKEQELFRQALVALSS</sequence>
<keyword evidence="3 6" id="KW-0238">DNA-binding</keyword>
<dbReference type="Gene3D" id="2.40.50.140">
    <property type="entry name" value="Nucleic acid-binding proteins"/>
    <property type="match status" value="1"/>
</dbReference>
<dbReference type="RefSeq" id="WP_230754881.1">
    <property type="nucleotide sequence ID" value="NZ_JAINWA010000003.1"/>
</dbReference>
<comment type="function">
    <text evidence="6">The RuvA-RuvB-RuvC complex processes Holliday junction (HJ) DNA during genetic recombination and DNA repair, while the RuvA-RuvB complex plays an important role in the rescue of blocked DNA replication forks via replication fork reversal (RFR). RuvA specifically binds to HJ cruciform DNA, conferring on it an open structure. The RuvB hexamer acts as an ATP-dependent pump, pulling dsDNA into and through the RuvAB complex. HJ branch migration allows RuvC to scan DNA until it finds its consensus sequence, where it cleaves and resolves the cruciform DNA.</text>
</comment>
<feature type="region of interest" description="Domain III" evidence="6">
    <location>
        <begin position="150"/>
        <end position="207"/>
    </location>
</feature>
<keyword evidence="5 6" id="KW-0234">DNA repair</keyword>
<dbReference type="GO" id="GO:0016787">
    <property type="term" value="F:hydrolase activity"/>
    <property type="evidence" value="ECO:0007669"/>
    <property type="project" value="UniProtKB-KW"/>
</dbReference>
<dbReference type="GO" id="GO:0009378">
    <property type="term" value="F:four-way junction helicase activity"/>
    <property type="evidence" value="ECO:0007669"/>
    <property type="project" value="InterPro"/>
</dbReference>
<dbReference type="Gene3D" id="1.10.150.20">
    <property type="entry name" value="5' to 3' exonuclease, C-terminal subdomain"/>
    <property type="match status" value="1"/>
</dbReference>
<evidence type="ECO:0000256" key="1">
    <source>
        <dbReference type="ARBA" id="ARBA00022490"/>
    </source>
</evidence>
<evidence type="ECO:0000256" key="5">
    <source>
        <dbReference type="ARBA" id="ARBA00023204"/>
    </source>
</evidence>
<evidence type="ECO:0000256" key="4">
    <source>
        <dbReference type="ARBA" id="ARBA00023172"/>
    </source>
</evidence>
<comment type="domain">
    <text evidence="6">Has three domains with a flexible linker between the domains II and III and assumes an 'L' shape. Domain III is highly mobile and contacts RuvB.</text>
</comment>
<dbReference type="GO" id="GO:0048476">
    <property type="term" value="C:Holliday junction resolvase complex"/>
    <property type="evidence" value="ECO:0007669"/>
    <property type="project" value="UniProtKB-UniRule"/>
</dbReference>
<comment type="subcellular location">
    <subcellularLocation>
        <location evidence="6">Cytoplasm</location>
    </subcellularLocation>
</comment>
<comment type="similarity">
    <text evidence="6">Belongs to the RuvA family.</text>
</comment>
<dbReference type="InterPro" id="IPR010994">
    <property type="entry name" value="RuvA_2-like"/>
</dbReference>
<dbReference type="InterPro" id="IPR000085">
    <property type="entry name" value="RuvA"/>
</dbReference>
<evidence type="ECO:0000256" key="6">
    <source>
        <dbReference type="HAMAP-Rule" id="MF_00031"/>
    </source>
</evidence>
<evidence type="ECO:0000256" key="2">
    <source>
        <dbReference type="ARBA" id="ARBA00022763"/>
    </source>
</evidence>
<dbReference type="GO" id="GO:0005737">
    <property type="term" value="C:cytoplasm"/>
    <property type="evidence" value="ECO:0007669"/>
    <property type="project" value="UniProtKB-SubCell"/>
</dbReference>
<dbReference type="AlphaFoldDB" id="A0AAE3EJD2"/>
<evidence type="ECO:0000313" key="9">
    <source>
        <dbReference type="Proteomes" id="UP001198163"/>
    </source>
</evidence>
<comment type="caution">
    <text evidence="6">Lacks conserved residue(s) required for the propagation of feature annotation.</text>
</comment>
<feature type="region of interest" description="Domain I" evidence="6">
    <location>
        <begin position="1"/>
        <end position="64"/>
    </location>
</feature>
<protein>
    <recommendedName>
        <fullName evidence="6">Holliday junction branch migration complex subunit RuvA</fullName>
    </recommendedName>
</protein>
<reference evidence="8" key="1">
    <citation type="submission" date="2021-08" db="EMBL/GenBank/DDBJ databases">
        <title>Comparative analyses of Brucepasteria parasyntrophica and Teretinema zuelzerae.</title>
        <authorList>
            <person name="Song Y."/>
            <person name="Brune A."/>
        </authorList>
    </citation>
    <scope>NUCLEOTIDE SEQUENCE</scope>
    <source>
        <strain evidence="8">DSM 1903</strain>
    </source>
</reference>
<dbReference type="GO" id="GO:0000400">
    <property type="term" value="F:four-way junction DNA binding"/>
    <property type="evidence" value="ECO:0007669"/>
    <property type="project" value="UniProtKB-UniRule"/>
</dbReference>
<dbReference type="SUPFAM" id="SSF47781">
    <property type="entry name" value="RuvA domain 2-like"/>
    <property type="match status" value="1"/>
</dbReference>
<evidence type="ECO:0000256" key="3">
    <source>
        <dbReference type="ARBA" id="ARBA00023125"/>
    </source>
</evidence>
<feature type="domain" description="Helix-hairpin-helix DNA-binding motif class 1" evidence="7">
    <location>
        <begin position="73"/>
        <end position="92"/>
    </location>
</feature>
<evidence type="ECO:0000259" key="7">
    <source>
        <dbReference type="SMART" id="SM00278"/>
    </source>
</evidence>
<keyword evidence="1 6" id="KW-0963">Cytoplasm</keyword>
<dbReference type="InterPro" id="IPR012340">
    <property type="entry name" value="NA-bd_OB-fold"/>
</dbReference>
<dbReference type="Pfam" id="PF01330">
    <property type="entry name" value="RuvA_N"/>
    <property type="match status" value="1"/>
</dbReference>
<dbReference type="GO" id="GO:0006310">
    <property type="term" value="P:DNA recombination"/>
    <property type="evidence" value="ECO:0007669"/>
    <property type="project" value="UniProtKB-UniRule"/>
</dbReference>
<proteinExistence type="inferred from homology"/>
<keyword evidence="8" id="KW-0378">Hydrolase</keyword>
<dbReference type="SUPFAM" id="SSF50249">
    <property type="entry name" value="Nucleic acid-binding proteins"/>
    <property type="match status" value="1"/>
</dbReference>
<name>A0AAE3EJD2_9SPIR</name>
<dbReference type="EMBL" id="JAINWA010000003">
    <property type="protein sequence ID" value="MCD1654533.1"/>
    <property type="molecule type" value="Genomic_DNA"/>
</dbReference>
<dbReference type="Proteomes" id="UP001198163">
    <property type="component" value="Unassembled WGS sequence"/>
</dbReference>
<evidence type="ECO:0000313" key="8">
    <source>
        <dbReference type="EMBL" id="MCD1654533.1"/>
    </source>
</evidence>
<feature type="domain" description="Helix-hairpin-helix DNA-binding motif class 1" evidence="7">
    <location>
        <begin position="108"/>
        <end position="127"/>
    </location>
</feature>
<dbReference type="NCBIfam" id="TIGR00084">
    <property type="entry name" value="ruvA"/>
    <property type="match status" value="1"/>
</dbReference>
<accession>A0AAE3EJD2</accession>
<keyword evidence="9" id="KW-1185">Reference proteome</keyword>
<keyword evidence="4 6" id="KW-0233">DNA recombination</keyword>
<dbReference type="InterPro" id="IPR003583">
    <property type="entry name" value="Hlx-hairpin-Hlx_DNA-bd_motif"/>
</dbReference>
<dbReference type="SMART" id="SM00278">
    <property type="entry name" value="HhH1"/>
    <property type="match status" value="2"/>
</dbReference>